<sequence>MPPRKSTRYAPAARPARFALRGRAAFAAKVYRSRIARGMTHLTASPTKMWTGAEGGMRFDDRSNR</sequence>
<evidence type="ECO:0000313" key="2">
    <source>
        <dbReference type="Proteomes" id="UP000030475"/>
    </source>
</evidence>
<reference evidence="1 2" key="1">
    <citation type="submission" date="2014-08" db="EMBL/GenBank/DDBJ databases">
        <authorList>
            <person name="Bunnell A."/>
            <person name="Chain P.S."/>
            <person name="Chertkov O."/>
            <person name="Currie B.J."/>
            <person name="Daligault H.E."/>
            <person name="Davenport K.W."/>
            <person name="Davis C."/>
            <person name="Gleasner C.D."/>
            <person name="Johnson S.L."/>
            <person name="Kaestli M."/>
            <person name="Koren S."/>
            <person name="Kunde Y.A."/>
            <person name="Mayo M."/>
            <person name="McMurry K.K."/>
            <person name="Price E.P."/>
            <person name="Reitenga K.G."/>
            <person name="Robison R."/>
            <person name="Rosovitz M.J."/>
            <person name="Sarovich D.S."/>
            <person name="Teshima H."/>
        </authorList>
    </citation>
    <scope>NUCLEOTIDE SEQUENCE [LARGE SCALE GENOMIC DNA]</scope>
    <source>
        <strain evidence="1 2">MSHR44</strain>
    </source>
</reference>
<gene>
    <name evidence="1" type="ORF">Y036_3671</name>
</gene>
<dbReference type="Proteomes" id="UP000030475">
    <property type="component" value="Unassembled WGS sequence"/>
</dbReference>
<organism evidence="1 2">
    <name type="scientific">Burkholderia pseudomallei</name>
    <name type="common">Pseudomonas pseudomallei</name>
    <dbReference type="NCBI Taxonomy" id="28450"/>
    <lineage>
        <taxon>Bacteria</taxon>
        <taxon>Pseudomonadati</taxon>
        <taxon>Pseudomonadota</taxon>
        <taxon>Betaproteobacteria</taxon>
        <taxon>Burkholderiales</taxon>
        <taxon>Burkholderiaceae</taxon>
        <taxon>Burkholderia</taxon>
        <taxon>pseudomallei group</taxon>
    </lineage>
</organism>
<accession>A0AA40MCX7</accession>
<dbReference type="EMBL" id="JQIM01000010">
    <property type="protein sequence ID" value="KGX05853.1"/>
    <property type="molecule type" value="Genomic_DNA"/>
</dbReference>
<name>A0AA40MCX7_BURPE</name>
<proteinExistence type="predicted"/>
<dbReference type="AlphaFoldDB" id="A0AA40MCX7"/>
<evidence type="ECO:0000313" key="1">
    <source>
        <dbReference type="EMBL" id="KGX05853.1"/>
    </source>
</evidence>
<protein>
    <submittedName>
        <fullName evidence="1">Uncharacterized protein</fullName>
    </submittedName>
</protein>
<comment type="caution">
    <text evidence="1">The sequence shown here is derived from an EMBL/GenBank/DDBJ whole genome shotgun (WGS) entry which is preliminary data.</text>
</comment>